<proteinExistence type="predicted"/>
<evidence type="ECO:0000259" key="1">
    <source>
        <dbReference type="Pfam" id="PF10006"/>
    </source>
</evidence>
<feature type="domain" description="DUF2249" evidence="1">
    <location>
        <begin position="10"/>
        <end position="78"/>
    </location>
</feature>
<comment type="caution">
    <text evidence="2">The sequence shown here is derived from an EMBL/GenBank/DDBJ whole genome shotgun (WGS) entry which is preliminary data.</text>
</comment>
<dbReference type="Pfam" id="PF10006">
    <property type="entry name" value="DUF2249"/>
    <property type="match status" value="1"/>
</dbReference>
<name>A0ABS8BJA8_9NEIS</name>
<gene>
    <name evidence="2" type="ORF">LG219_05345</name>
</gene>
<reference evidence="2 3" key="1">
    <citation type="submission" date="2021-10" db="EMBL/GenBank/DDBJ databases">
        <authorList>
            <person name="Chen M."/>
        </authorList>
    </citation>
    <scope>NUCLEOTIDE SEQUENCE [LARGE SCALE GENOMIC DNA]</scope>
    <source>
        <strain evidence="2 3">H3-26</strain>
    </source>
</reference>
<dbReference type="Proteomes" id="UP001198034">
    <property type="component" value="Unassembled WGS sequence"/>
</dbReference>
<evidence type="ECO:0000313" key="3">
    <source>
        <dbReference type="Proteomes" id="UP001198034"/>
    </source>
</evidence>
<dbReference type="RefSeq" id="WP_226763502.1">
    <property type="nucleotide sequence ID" value="NZ_JAJAWG010000002.1"/>
</dbReference>
<dbReference type="InterPro" id="IPR018720">
    <property type="entry name" value="DUF2249"/>
</dbReference>
<accession>A0ABS8BJA8</accession>
<organism evidence="2 3">
    <name type="scientific">Deefgea salmonis</name>
    <dbReference type="NCBI Taxonomy" id="2875502"/>
    <lineage>
        <taxon>Bacteria</taxon>
        <taxon>Pseudomonadati</taxon>
        <taxon>Pseudomonadota</taxon>
        <taxon>Betaproteobacteria</taxon>
        <taxon>Neisseriales</taxon>
        <taxon>Chitinibacteraceae</taxon>
        <taxon>Deefgea</taxon>
    </lineage>
</organism>
<sequence length="94" mass="10140">MHPAQIVSHIDVRQIAPAERHALIFNTFTALKVGEALALTSDHRPSPLEAQFAERFAGLFQWTYVQAGPALWQATIAKISDASLGAPCCGHCNG</sequence>
<protein>
    <submittedName>
        <fullName evidence="2">DUF2249 domain-containing protein</fullName>
    </submittedName>
</protein>
<dbReference type="EMBL" id="JAJAWG010000002">
    <property type="protein sequence ID" value="MCB5195712.1"/>
    <property type="molecule type" value="Genomic_DNA"/>
</dbReference>
<keyword evidence="3" id="KW-1185">Reference proteome</keyword>
<evidence type="ECO:0000313" key="2">
    <source>
        <dbReference type="EMBL" id="MCB5195712.1"/>
    </source>
</evidence>